<accession>A0A1G9XUE6</accession>
<dbReference type="GO" id="GO:0004619">
    <property type="term" value="F:phosphoglycerate mutase activity"/>
    <property type="evidence" value="ECO:0007669"/>
    <property type="project" value="UniProtKB-EC"/>
</dbReference>
<evidence type="ECO:0000256" key="1">
    <source>
        <dbReference type="ARBA" id="ARBA00006717"/>
    </source>
</evidence>
<dbReference type="EMBL" id="FNHW01000001">
    <property type="protein sequence ID" value="SDM99785.1"/>
    <property type="molecule type" value="Genomic_DNA"/>
</dbReference>
<comment type="similarity">
    <text evidence="1">Belongs to the phosphoglycerate mutase family. BPG-dependent PGAM subfamily.</text>
</comment>
<evidence type="ECO:0000256" key="3">
    <source>
        <dbReference type="ARBA" id="ARBA00023152"/>
    </source>
</evidence>
<keyword evidence="4" id="KW-0413">Isomerase</keyword>
<dbReference type="GO" id="GO:0006096">
    <property type="term" value="P:glycolytic process"/>
    <property type="evidence" value="ECO:0007669"/>
    <property type="project" value="UniProtKB-KW"/>
</dbReference>
<keyword evidence="3" id="KW-0324">Glycolysis</keyword>
<dbReference type="Proteomes" id="UP000199544">
    <property type="component" value="Unassembled WGS sequence"/>
</dbReference>
<proteinExistence type="inferred from homology"/>
<dbReference type="OrthoDB" id="9783269at2"/>
<dbReference type="STRING" id="459525.SAMN04488137_2985"/>
<evidence type="ECO:0000313" key="6">
    <source>
        <dbReference type="EMBL" id="SDM99785.1"/>
    </source>
</evidence>
<evidence type="ECO:0000256" key="4">
    <source>
        <dbReference type="ARBA" id="ARBA00023235"/>
    </source>
</evidence>
<dbReference type="RefSeq" id="WP_090235627.1">
    <property type="nucleotide sequence ID" value="NZ_FNHW01000001.1"/>
</dbReference>
<dbReference type="Pfam" id="PF00300">
    <property type="entry name" value="His_Phos_1"/>
    <property type="match status" value="1"/>
</dbReference>
<evidence type="ECO:0000256" key="5">
    <source>
        <dbReference type="PIRSR" id="PIRSR613078-2"/>
    </source>
</evidence>
<sequence>MARRVAVTLLRHGLTLENQQKKYIGYSDPLLCEEGRNELREIQGKAIYLPSDLILSSDRKRCMETAEILFPDQRIIASPALREIHFGEWENKTYEELCHDRHYREWIDDPFGTCPPGGEHFHEFKKRLLSSWEEEIWPLAEQSGHVTVVTHGGPVRFYLSVFAPEPKEKWEWGVSHGRGYTLVWNENKGRWNALCTLLQEAPSTVKQNG</sequence>
<reference evidence="7" key="1">
    <citation type="submission" date="2016-10" db="EMBL/GenBank/DDBJ databases">
        <authorList>
            <person name="Varghese N."/>
            <person name="Submissions S."/>
        </authorList>
    </citation>
    <scope>NUCLEOTIDE SEQUENCE [LARGE SCALE GENOMIC DNA]</scope>
    <source>
        <strain evidence="7">CGMCC 1.6854</strain>
    </source>
</reference>
<dbReference type="SMART" id="SM00855">
    <property type="entry name" value="PGAM"/>
    <property type="match status" value="1"/>
</dbReference>
<dbReference type="Gene3D" id="3.40.50.1240">
    <property type="entry name" value="Phosphoglycerate mutase-like"/>
    <property type="match status" value="1"/>
</dbReference>
<dbReference type="InterPro" id="IPR005952">
    <property type="entry name" value="Phosphogly_mut1"/>
</dbReference>
<dbReference type="SUPFAM" id="SSF53254">
    <property type="entry name" value="Phosphoglycerate mutase-like"/>
    <property type="match status" value="1"/>
</dbReference>
<dbReference type="InterPro" id="IPR013078">
    <property type="entry name" value="His_Pase_superF_clade-1"/>
</dbReference>
<dbReference type="PANTHER" id="PTHR11931">
    <property type="entry name" value="PHOSPHOGLYCERATE MUTASE"/>
    <property type="match status" value="1"/>
</dbReference>
<evidence type="ECO:0000313" key="7">
    <source>
        <dbReference type="Proteomes" id="UP000199544"/>
    </source>
</evidence>
<dbReference type="InterPro" id="IPR029033">
    <property type="entry name" value="His_PPase_superfam"/>
</dbReference>
<dbReference type="CDD" id="cd07067">
    <property type="entry name" value="HP_PGM_like"/>
    <property type="match status" value="1"/>
</dbReference>
<dbReference type="AlphaFoldDB" id="A0A1G9XUE6"/>
<feature type="binding site" evidence="5">
    <location>
        <position position="61"/>
    </location>
    <ligand>
        <name>substrate</name>
    </ligand>
</feature>
<keyword evidence="7" id="KW-1185">Reference proteome</keyword>
<protein>
    <recommendedName>
        <fullName evidence="2">phosphoglycerate mutase (2,3-diphosphoglycerate-dependent)</fullName>
        <ecNumber evidence="2">5.4.2.11</ecNumber>
    </recommendedName>
</protein>
<name>A0A1G9XUE6_9BACL</name>
<evidence type="ECO:0000256" key="2">
    <source>
        <dbReference type="ARBA" id="ARBA00012028"/>
    </source>
</evidence>
<dbReference type="EC" id="5.4.2.11" evidence="2"/>
<gene>
    <name evidence="6" type="ORF">SAMN04488137_2985</name>
</gene>
<organism evidence="6 7">
    <name type="scientific">Fictibacillus solisalsi</name>
    <dbReference type="NCBI Taxonomy" id="459525"/>
    <lineage>
        <taxon>Bacteria</taxon>
        <taxon>Bacillati</taxon>
        <taxon>Bacillota</taxon>
        <taxon>Bacilli</taxon>
        <taxon>Bacillales</taxon>
        <taxon>Fictibacillaceae</taxon>
        <taxon>Fictibacillus</taxon>
    </lineage>
</organism>
<feature type="binding site" evidence="5">
    <location>
        <begin position="11"/>
        <end position="18"/>
    </location>
    <ligand>
        <name>substrate</name>
    </ligand>
</feature>